<name>A0ACB7C8R8_9ASCO</name>
<sequence>MRKIAFFQIRIAFLLVSFLFSTSLQYSIILKDKNDGWSFLKYYINLSVLECFFENLEKDDQILITYQAGGDEGVDENLYINFHILNPEGKSVVNIQHSNFHEYSLNANMNGKYTYCFSNEISSNSHTELFFNVHHTKHKRNVRNILDFNSQIFSLGDILRDVKNEQEYIKAREKAHRSVADNTNSRVQNWNIFQIFVLIGLIIFQIYFLKRFFEVKRII</sequence>
<gene>
    <name evidence="1" type="ORF">PORY_002665</name>
</gene>
<comment type="caution">
    <text evidence="1">The sequence shown here is derived from an EMBL/GenBank/DDBJ whole genome shotgun (WGS) entry which is preliminary data.</text>
</comment>
<dbReference type="Proteomes" id="UP000768646">
    <property type="component" value="Unassembled WGS sequence"/>
</dbReference>
<accession>A0ACB7C8R8</accession>
<dbReference type="EMBL" id="JABTEG010000014">
    <property type="protein sequence ID" value="KAG4303921.1"/>
    <property type="molecule type" value="Genomic_DNA"/>
</dbReference>
<protein>
    <submittedName>
        <fullName evidence="1">Uncharacterized protein</fullName>
    </submittedName>
</protein>
<proteinExistence type="predicted"/>
<organism evidence="1 2">
    <name type="scientific">Pneumocystis oryctolagi</name>
    <dbReference type="NCBI Taxonomy" id="42067"/>
    <lineage>
        <taxon>Eukaryota</taxon>
        <taxon>Fungi</taxon>
        <taxon>Dikarya</taxon>
        <taxon>Ascomycota</taxon>
        <taxon>Taphrinomycotina</taxon>
        <taxon>Pneumocystomycetes</taxon>
        <taxon>Pneumocystaceae</taxon>
        <taxon>Pneumocystis</taxon>
    </lineage>
</organism>
<reference evidence="1 2" key="1">
    <citation type="journal article" date="2021" name="Commun. Biol.">
        <title>Genomic insights into the host specific adaptation of the Pneumocystis genus.</title>
        <authorList>
            <person name="Cisse O.H."/>
            <person name="Ma L."/>
            <person name="Dekker J.P."/>
            <person name="Khil P.P."/>
            <person name="Youn J.-H."/>
            <person name="Brenchley J.M."/>
            <person name="Blair R."/>
            <person name="Pahar B."/>
            <person name="Chabe M."/>
            <person name="Van Rompay K.K.A."/>
            <person name="Keesler R."/>
            <person name="Sukura A."/>
            <person name="Hirsch V."/>
            <person name="Kutty G."/>
            <person name="Liu Y."/>
            <person name="Peng L."/>
            <person name="Chen J."/>
            <person name="Song J."/>
            <person name="Weissenbacher-Lang C."/>
            <person name="Xu J."/>
            <person name="Upham N.S."/>
            <person name="Stajich J.E."/>
            <person name="Cuomo C.A."/>
            <person name="Cushion M.T."/>
            <person name="Kovacs J.A."/>
        </authorList>
    </citation>
    <scope>NUCLEOTIDE SEQUENCE [LARGE SCALE GENOMIC DNA]</scope>
    <source>
        <strain evidence="1 2">RABM</strain>
    </source>
</reference>
<evidence type="ECO:0000313" key="1">
    <source>
        <dbReference type="EMBL" id="KAG4303921.1"/>
    </source>
</evidence>
<evidence type="ECO:0000313" key="2">
    <source>
        <dbReference type="Proteomes" id="UP000768646"/>
    </source>
</evidence>
<keyword evidence="2" id="KW-1185">Reference proteome</keyword>